<accession>A0ABT6LZI2</accession>
<sequence>MEQGPEKAVTGHPGDRAAVPRDAGSCWQATLLCRLTPRCGIAVSGKDILSTVGAGDPAADAQGGAVAPRIGLYFPYVHIRDAAWVKATALYWPALARVAAAEYPVHDSDTVRALADGLDFIQQLPPGPAAEAVAPHFINVVREHHAELHRYFGVSPEDIDESDPSDPEWRSVNRYSLPGEIWRPRDERTSLVEVHWDEFAPALRQVLLDSQLGLNTRRPTLLSGDEEYDWMSVDPKLAWAYKLALTEELARQHGLTPITDNPVSQHQAQDWDEARIFAELFDHHPHDPNPVSVVGMLTAQLPLPEGIADVPVDDIIKLRTNYRAEFDRFVDALDAAAAELTSSLLEEQDPQIVALHVAHIRRTHFEQPLNDLKAAIKGLKLGTGLGLMNLQTQLPALGAIGGAAAHWPAVTATSIGFGLVGLHHVTAKERDRIRSDSPVTYLLQAEKVADPSSFVNRWTIAGARGLGINI</sequence>
<dbReference type="Proteomes" id="UP001160499">
    <property type="component" value="Unassembled WGS sequence"/>
</dbReference>
<dbReference type="InterPro" id="IPR046203">
    <property type="entry name" value="DUF6236"/>
</dbReference>
<reference evidence="1 2" key="1">
    <citation type="submission" date="2023-04" db="EMBL/GenBank/DDBJ databases">
        <title>Forest soil microbial communities from Buena Vista Peninsula, Colon Province, Panama.</title>
        <authorList>
            <person name="Bouskill N."/>
        </authorList>
    </citation>
    <scope>NUCLEOTIDE SEQUENCE [LARGE SCALE GENOMIC DNA]</scope>
    <source>
        <strain evidence="1 2">GGS1</strain>
    </source>
</reference>
<gene>
    <name evidence="1" type="ORF">M2283_009052</name>
</gene>
<comment type="caution">
    <text evidence="1">The sequence shown here is derived from an EMBL/GenBank/DDBJ whole genome shotgun (WGS) entry which is preliminary data.</text>
</comment>
<protein>
    <submittedName>
        <fullName evidence="1">Uncharacterized protein</fullName>
    </submittedName>
</protein>
<organism evidence="1 2">
    <name type="scientific">Streptomyces pseudovenezuelae</name>
    <dbReference type="NCBI Taxonomy" id="67350"/>
    <lineage>
        <taxon>Bacteria</taxon>
        <taxon>Bacillati</taxon>
        <taxon>Actinomycetota</taxon>
        <taxon>Actinomycetes</taxon>
        <taxon>Kitasatosporales</taxon>
        <taxon>Streptomycetaceae</taxon>
        <taxon>Streptomyces</taxon>
        <taxon>Streptomyces aurantiacus group</taxon>
    </lineage>
</organism>
<keyword evidence="2" id="KW-1185">Reference proteome</keyword>
<dbReference type="Pfam" id="PF19749">
    <property type="entry name" value="DUF6236"/>
    <property type="match status" value="1"/>
</dbReference>
<evidence type="ECO:0000313" key="2">
    <source>
        <dbReference type="Proteomes" id="UP001160499"/>
    </source>
</evidence>
<dbReference type="RefSeq" id="WP_280882409.1">
    <property type="nucleotide sequence ID" value="NZ_JARXVH010000025.1"/>
</dbReference>
<name>A0ABT6LZI2_9ACTN</name>
<proteinExistence type="predicted"/>
<evidence type="ECO:0000313" key="1">
    <source>
        <dbReference type="EMBL" id="MDH6221705.1"/>
    </source>
</evidence>
<dbReference type="EMBL" id="JARXVH010000025">
    <property type="protein sequence ID" value="MDH6221705.1"/>
    <property type="molecule type" value="Genomic_DNA"/>
</dbReference>